<accession>A0A183IX19</accession>
<reference evidence="3" key="1">
    <citation type="submission" date="2016-06" db="UniProtKB">
        <authorList>
            <consortium name="WormBaseParasite"/>
        </authorList>
    </citation>
    <scope>IDENTIFICATION</scope>
</reference>
<keyword evidence="2" id="KW-1185">Reference proteome</keyword>
<protein>
    <submittedName>
        <fullName evidence="1 3">Uncharacterized protein</fullName>
    </submittedName>
</protein>
<dbReference type="EMBL" id="UZAM01011324">
    <property type="protein sequence ID" value="VDP15599.1"/>
    <property type="molecule type" value="Genomic_DNA"/>
</dbReference>
<proteinExistence type="predicted"/>
<dbReference type="Proteomes" id="UP000270296">
    <property type="component" value="Unassembled WGS sequence"/>
</dbReference>
<gene>
    <name evidence="1" type="ORF">SBAD_LOCUS8166</name>
</gene>
<evidence type="ECO:0000313" key="2">
    <source>
        <dbReference type="Proteomes" id="UP000270296"/>
    </source>
</evidence>
<dbReference type="AlphaFoldDB" id="A0A183IX19"/>
<sequence length="123" mass="13809">MSGVTDEDHPREHASVIATPEIAAAVPSVSVNDLSPAEVFPGHEPATVPLPFYNRYGHPDTFDVFHMTMVASNDSDDRLRFGCLSCKHIDWEKCEVKRLRELEEVCLSHCNKTTLLFPLSERV</sequence>
<reference evidence="1 2" key="2">
    <citation type="submission" date="2018-11" db="EMBL/GenBank/DDBJ databases">
        <authorList>
            <consortium name="Pathogen Informatics"/>
        </authorList>
    </citation>
    <scope>NUCLEOTIDE SEQUENCE [LARGE SCALE GENOMIC DNA]</scope>
</reference>
<organism evidence="3">
    <name type="scientific">Soboliphyme baturini</name>
    <dbReference type="NCBI Taxonomy" id="241478"/>
    <lineage>
        <taxon>Eukaryota</taxon>
        <taxon>Metazoa</taxon>
        <taxon>Ecdysozoa</taxon>
        <taxon>Nematoda</taxon>
        <taxon>Enoplea</taxon>
        <taxon>Dorylaimia</taxon>
        <taxon>Dioctophymatida</taxon>
        <taxon>Dioctophymatoidea</taxon>
        <taxon>Soboliphymatidae</taxon>
        <taxon>Soboliphyme</taxon>
    </lineage>
</organism>
<evidence type="ECO:0000313" key="3">
    <source>
        <dbReference type="WBParaSite" id="SBAD_0000846701-mRNA-1"/>
    </source>
</evidence>
<name>A0A183IX19_9BILA</name>
<dbReference type="WBParaSite" id="SBAD_0000846701-mRNA-1">
    <property type="protein sequence ID" value="SBAD_0000846701-mRNA-1"/>
    <property type="gene ID" value="SBAD_0000846701"/>
</dbReference>
<evidence type="ECO:0000313" key="1">
    <source>
        <dbReference type="EMBL" id="VDP15599.1"/>
    </source>
</evidence>